<dbReference type="Pfam" id="PF04432">
    <property type="entry name" value="FrhB_FdhB_C"/>
    <property type="match status" value="1"/>
</dbReference>
<reference evidence="13" key="4">
    <citation type="submission" date="2016-10" db="EMBL/GenBank/DDBJ databases">
        <authorList>
            <person name="de Groot N.N."/>
        </authorList>
    </citation>
    <scope>NUCLEOTIDE SEQUENCE [LARGE SCALE GENOMIC DNA]</scope>
    <source>
        <strain evidence="13">DSM 16632</strain>
    </source>
</reference>
<dbReference type="Gene3D" id="1.10.1060.10">
    <property type="entry name" value="Alpha-helical ferredoxin"/>
    <property type="match status" value="1"/>
</dbReference>
<evidence type="ECO:0000313" key="14">
    <source>
        <dbReference type="Proteomes" id="UP000066376"/>
    </source>
</evidence>
<keyword evidence="3" id="KW-0479">Metal-binding</keyword>
<keyword evidence="5" id="KW-0560">Oxidoreductase</keyword>
<comment type="catalytic activity">
    <reaction evidence="9">
        <text>oxidized coenzyme F420-(gamma-L-Glu)(n) + formate + 2 H(+) = reduced coenzyme F420-(gamma-L-Glu)(n) + CO2</text>
        <dbReference type="Rhea" id="RHEA:42764"/>
        <dbReference type="Rhea" id="RHEA-COMP:12939"/>
        <dbReference type="Rhea" id="RHEA-COMP:14378"/>
        <dbReference type="ChEBI" id="CHEBI:15378"/>
        <dbReference type="ChEBI" id="CHEBI:15740"/>
        <dbReference type="ChEBI" id="CHEBI:16526"/>
        <dbReference type="ChEBI" id="CHEBI:133980"/>
        <dbReference type="ChEBI" id="CHEBI:139511"/>
        <dbReference type="EC" id="1.17.98.3"/>
    </reaction>
</comment>
<evidence type="ECO:0000256" key="3">
    <source>
        <dbReference type="ARBA" id="ARBA00022723"/>
    </source>
</evidence>
<name>A0A126R0R5_METOL</name>
<evidence type="ECO:0000313" key="13">
    <source>
        <dbReference type="EMBL" id="SFL23609.1"/>
    </source>
</evidence>
<dbReference type="STRING" id="294671.YLM1_1105"/>
<comment type="similarity">
    <text evidence="8">Belongs to the FrhB family.</text>
</comment>
<dbReference type="PROSITE" id="PS00198">
    <property type="entry name" value="4FE4S_FER_1"/>
    <property type="match status" value="1"/>
</dbReference>
<evidence type="ECO:0000259" key="11">
    <source>
        <dbReference type="PROSITE" id="PS51379"/>
    </source>
</evidence>
<reference evidence="12 14" key="1">
    <citation type="journal article" date="2016" name="Genome Announc.">
        <title>Draft Genome Sequence of the Rumen Methanogen Methanobrevibacter olleyae YLM1.</title>
        <authorList>
            <person name="Kelly W.J."/>
            <person name="Li D."/>
            <person name="Lambie S.C."/>
            <person name="Cox F."/>
            <person name="Attwood G.T."/>
            <person name="Altermann E."/>
            <person name="Leahy S.C."/>
        </authorList>
    </citation>
    <scope>NUCLEOTIDE SEQUENCE [LARGE SCALE GENOMIC DNA]</scope>
    <source>
        <strain evidence="12 14">YLM1</strain>
    </source>
</reference>
<keyword evidence="6" id="KW-0408">Iron</keyword>
<evidence type="ECO:0000256" key="7">
    <source>
        <dbReference type="ARBA" id="ARBA00023014"/>
    </source>
</evidence>
<proteinExistence type="inferred from homology"/>
<dbReference type="InterPro" id="IPR017896">
    <property type="entry name" value="4Fe4S_Fe-S-bd"/>
</dbReference>
<dbReference type="PANTHER" id="PTHR31332">
    <property type="entry name" value="7-HYDROXYMETHYL CHLOROPHYLL A REDUCTASE, CHLOROPLASTIC"/>
    <property type="match status" value="1"/>
</dbReference>
<dbReference type="Pfam" id="PF04422">
    <property type="entry name" value="FrhB_FdhB_N"/>
    <property type="match status" value="1"/>
</dbReference>
<sequence>MNLLNIGDSMSEKFILAKSKENEITDSGACGGAVSSIFQYLLANNLVDGVLTLNKGDDVYDGIPRLLTNPAEVIETCGSLHCAPTMVGDLISDYLADEKIAVAVKPCDAKAINELVKRHRIDADKIFTIGLNCGGTVIPEVAQEMIEKFYNVDPSKVVKEEIDKGKFIIELDDGEEIGIKIDDLEEEGYGRRANCQRCELKVPRNADIACGNWGSEPGWTFVEINSDKGREIIEGAVNEGFIETKEPSEKALAIRDKIENIMINMGKKSQAKQLDADALTLEEWENQWNKCIKCFACHDVCPICWCNECELEKPYFEDDQQAPPDPLGFHGVRLSHMSPSCVNCGQCDDVCPMEIPVSKLFHKLQKKYEDQTGYVAGIGDEKPPLYSPQKENF</sequence>
<keyword evidence="4" id="KW-0862">Zinc</keyword>
<dbReference type="GO" id="GO:0046872">
    <property type="term" value="F:metal ion binding"/>
    <property type="evidence" value="ECO:0007669"/>
    <property type="project" value="UniProtKB-KW"/>
</dbReference>
<dbReference type="SUPFAM" id="SSF46548">
    <property type="entry name" value="alpha-helical ferredoxin"/>
    <property type="match status" value="1"/>
</dbReference>
<accession>A0A126R0R5</accession>
<feature type="domain" description="4Fe-4S ferredoxin-type" evidence="11">
    <location>
        <begin position="332"/>
        <end position="361"/>
    </location>
</feature>
<reference evidence="15" key="3">
    <citation type="submission" date="2016-10" db="EMBL/GenBank/DDBJ databases">
        <authorList>
            <person name="Varghese N."/>
        </authorList>
    </citation>
    <scope>NUCLEOTIDE SEQUENCE [LARGE SCALE GENOMIC DNA]</scope>
    <source>
        <strain evidence="15">DSM 16632</strain>
    </source>
</reference>
<dbReference type="PATRIC" id="fig|294671.3.peg.1156"/>
<evidence type="ECO:0000256" key="2">
    <source>
        <dbReference type="ARBA" id="ARBA00001974"/>
    </source>
</evidence>
<evidence type="ECO:0000256" key="10">
    <source>
        <dbReference type="ARBA" id="ARBA00049724"/>
    </source>
</evidence>
<dbReference type="EMBL" id="CP014265">
    <property type="protein sequence ID" value="AMK15662.1"/>
    <property type="molecule type" value="Genomic_DNA"/>
</dbReference>
<comment type="cofactor">
    <cofactor evidence="1">
        <name>Zn(2+)</name>
        <dbReference type="ChEBI" id="CHEBI:29105"/>
    </cofactor>
</comment>
<dbReference type="EMBL" id="FOTL01000003">
    <property type="protein sequence ID" value="SFL23609.1"/>
    <property type="molecule type" value="Genomic_DNA"/>
</dbReference>
<dbReference type="InterPro" id="IPR007516">
    <property type="entry name" value="Co_F420_Hydgase/DH_bsu_N"/>
</dbReference>
<dbReference type="Proteomes" id="UP000183442">
    <property type="component" value="Unassembled WGS sequence"/>
</dbReference>
<comment type="cofactor">
    <cofactor evidence="2">
        <name>FAD</name>
        <dbReference type="ChEBI" id="CHEBI:57692"/>
    </cofactor>
</comment>
<dbReference type="GO" id="GO:0043794">
    <property type="term" value="F:formate dehydrogenase (coenzyme F420) activity"/>
    <property type="evidence" value="ECO:0007669"/>
    <property type="project" value="UniProtKB-EC"/>
</dbReference>
<dbReference type="GO" id="GO:0051536">
    <property type="term" value="F:iron-sulfur cluster binding"/>
    <property type="evidence" value="ECO:0007669"/>
    <property type="project" value="UniProtKB-KW"/>
</dbReference>
<evidence type="ECO:0000313" key="12">
    <source>
        <dbReference type="EMBL" id="AMK15662.1"/>
    </source>
</evidence>
<evidence type="ECO:0000256" key="6">
    <source>
        <dbReference type="ARBA" id="ARBA00023004"/>
    </source>
</evidence>
<evidence type="ECO:0000256" key="5">
    <source>
        <dbReference type="ARBA" id="ARBA00023002"/>
    </source>
</evidence>
<dbReference type="PROSITE" id="PS51379">
    <property type="entry name" value="4FE4S_FER_2"/>
    <property type="match status" value="1"/>
</dbReference>
<dbReference type="InterPro" id="IPR017900">
    <property type="entry name" value="4Fe4S_Fe_S_CS"/>
</dbReference>
<organism evidence="12 14">
    <name type="scientific">Methanobrevibacter olleyae</name>
    <dbReference type="NCBI Taxonomy" id="294671"/>
    <lineage>
        <taxon>Archaea</taxon>
        <taxon>Methanobacteriati</taxon>
        <taxon>Methanobacteriota</taxon>
        <taxon>Methanomada group</taxon>
        <taxon>Methanobacteria</taxon>
        <taxon>Methanobacteriales</taxon>
        <taxon>Methanobacteriaceae</taxon>
        <taxon>Methanobrevibacter</taxon>
    </lineage>
</organism>
<evidence type="ECO:0000256" key="4">
    <source>
        <dbReference type="ARBA" id="ARBA00022833"/>
    </source>
</evidence>
<evidence type="ECO:0000256" key="8">
    <source>
        <dbReference type="ARBA" id="ARBA00038369"/>
    </source>
</evidence>
<keyword evidence="7" id="KW-0411">Iron-sulfur</keyword>
<dbReference type="GO" id="GO:0052592">
    <property type="term" value="F:oxidoreductase activity, acting on CH or CH2 groups, with an iron-sulfur protein as acceptor"/>
    <property type="evidence" value="ECO:0007669"/>
    <property type="project" value="TreeGrafter"/>
</dbReference>
<evidence type="ECO:0000313" key="15">
    <source>
        <dbReference type="Proteomes" id="UP000183442"/>
    </source>
</evidence>
<gene>
    <name evidence="13" type="ORF">SAMN02910297_00308</name>
    <name evidence="12" type="ORF">YLM1_1105</name>
</gene>
<reference evidence="14" key="2">
    <citation type="submission" date="2016-02" db="EMBL/GenBank/DDBJ databases">
        <title>The draft genome sequence of the rumen methanogen Methanobrevibacter olleyae YLM1.</title>
        <authorList>
            <consortium name="New Zealand Agricultural Greenhouse Gas Research Centre/Pastoral Greenhouse Gas Research Consortium"/>
            <person name="Kelly W.J."/>
            <person name="Li D."/>
            <person name="Lambie S.C."/>
            <person name="Attwood G.T."/>
            <person name="Altermann E."/>
            <person name="Leahy S.C."/>
        </authorList>
    </citation>
    <scope>NUCLEOTIDE SEQUENCE [LARGE SCALE GENOMIC DNA]</scope>
    <source>
        <strain evidence="14">YLM1</strain>
    </source>
</reference>
<dbReference type="InterPro" id="IPR045220">
    <property type="entry name" value="FRHB/FDHB/HCAR-like"/>
</dbReference>
<dbReference type="AlphaFoldDB" id="A0A126R0R5"/>
<protein>
    <recommendedName>
        <fullName evidence="10">formate dehydrogenase (coenzyme F420)</fullName>
        <ecNumber evidence="10">1.17.98.3</ecNumber>
    </recommendedName>
</protein>
<dbReference type="InterPro" id="IPR007525">
    <property type="entry name" value="FrhB_FdhB_C"/>
</dbReference>
<dbReference type="KEGG" id="mol:YLM1_1105"/>
<dbReference type="EC" id="1.17.98.3" evidence="10"/>
<evidence type="ECO:0000256" key="1">
    <source>
        <dbReference type="ARBA" id="ARBA00001947"/>
    </source>
</evidence>
<evidence type="ECO:0000256" key="9">
    <source>
        <dbReference type="ARBA" id="ARBA00047971"/>
    </source>
</evidence>
<dbReference type="InterPro" id="IPR009051">
    <property type="entry name" value="Helical_ferredxn"/>
</dbReference>
<dbReference type="PANTHER" id="PTHR31332:SF6">
    <property type="entry name" value="FORMATE DEHYDROGENASE SUBUNIT BETA"/>
    <property type="match status" value="1"/>
</dbReference>
<keyword evidence="14" id="KW-1185">Reference proteome</keyword>
<dbReference type="Proteomes" id="UP000066376">
    <property type="component" value="Chromosome"/>
</dbReference>